<gene>
    <name evidence="1" type="ORF">EVAR_24363_1</name>
</gene>
<keyword evidence="2" id="KW-1185">Reference proteome</keyword>
<reference evidence="1 2" key="1">
    <citation type="journal article" date="2019" name="Commun. Biol.">
        <title>The bagworm genome reveals a unique fibroin gene that provides high tensile strength.</title>
        <authorList>
            <person name="Kono N."/>
            <person name="Nakamura H."/>
            <person name="Ohtoshi R."/>
            <person name="Tomita M."/>
            <person name="Numata K."/>
            <person name="Arakawa K."/>
        </authorList>
    </citation>
    <scope>NUCLEOTIDE SEQUENCE [LARGE SCALE GENOMIC DNA]</scope>
</reference>
<organism evidence="1 2">
    <name type="scientific">Eumeta variegata</name>
    <name type="common">Bagworm moth</name>
    <name type="synonym">Eumeta japonica</name>
    <dbReference type="NCBI Taxonomy" id="151549"/>
    <lineage>
        <taxon>Eukaryota</taxon>
        <taxon>Metazoa</taxon>
        <taxon>Ecdysozoa</taxon>
        <taxon>Arthropoda</taxon>
        <taxon>Hexapoda</taxon>
        <taxon>Insecta</taxon>
        <taxon>Pterygota</taxon>
        <taxon>Neoptera</taxon>
        <taxon>Endopterygota</taxon>
        <taxon>Lepidoptera</taxon>
        <taxon>Glossata</taxon>
        <taxon>Ditrysia</taxon>
        <taxon>Tineoidea</taxon>
        <taxon>Psychidae</taxon>
        <taxon>Oiketicinae</taxon>
        <taxon>Eumeta</taxon>
    </lineage>
</organism>
<dbReference type="Proteomes" id="UP000299102">
    <property type="component" value="Unassembled WGS sequence"/>
</dbReference>
<sequence>MIYFYYSFSSEDLLVAHLIPRSPRDYCETNSYHRLTAASSSKRLIVNRSYLDTFIITGNVNYSKTLVVFRLRGTLGSKRTLKSTRIVREAGPARHRSTGPHTLQLLTSRNNFEAACAAPVKTLYISEDSCGRIDCRILGSSPTQTEILDPSVMTIRHRNSDNARERRSNALFQPWTTGLWFG</sequence>
<protein>
    <submittedName>
        <fullName evidence="1">Uncharacterized protein</fullName>
    </submittedName>
</protein>
<dbReference type="AlphaFoldDB" id="A0A4C1YC94"/>
<accession>A0A4C1YC94</accession>
<dbReference type="EMBL" id="BGZK01001146">
    <property type="protein sequence ID" value="GBP72452.1"/>
    <property type="molecule type" value="Genomic_DNA"/>
</dbReference>
<proteinExistence type="predicted"/>
<evidence type="ECO:0000313" key="1">
    <source>
        <dbReference type="EMBL" id="GBP72452.1"/>
    </source>
</evidence>
<comment type="caution">
    <text evidence="1">The sequence shown here is derived from an EMBL/GenBank/DDBJ whole genome shotgun (WGS) entry which is preliminary data.</text>
</comment>
<evidence type="ECO:0000313" key="2">
    <source>
        <dbReference type="Proteomes" id="UP000299102"/>
    </source>
</evidence>
<name>A0A4C1YC94_EUMVA</name>